<evidence type="ECO:0000313" key="2">
    <source>
        <dbReference type="EMBL" id="VWD28441.1"/>
    </source>
</evidence>
<reference evidence="2 3" key="1">
    <citation type="submission" date="2019-09" db="EMBL/GenBank/DDBJ databases">
        <authorList>
            <person name="Depoorter E."/>
        </authorList>
    </citation>
    <scope>NUCLEOTIDE SEQUENCE [LARGE SCALE GENOMIC DNA]</scope>
    <source>
        <strain evidence="2 3">R-17378</strain>
    </source>
</reference>
<proteinExistence type="predicted"/>
<dbReference type="EMBL" id="CABVQG010000039">
    <property type="protein sequence ID" value="VWD28441.1"/>
    <property type="molecule type" value="Genomic_DNA"/>
</dbReference>
<gene>
    <name evidence="2" type="ORF">BLA17378_07137</name>
</gene>
<accession>A0ABY6Y357</accession>
<feature type="transmembrane region" description="Helical" evidence="1">
    <location>
        <begin position="6"/>
        <end position="26"/>
    </location>
</feature>
<evidence type="ECO:0008006" key="4">
    <source>
        <dbReference type="Google" id="ProtNLM"/>
    </source>
</evidence>
<evidence type="ECO:0000313" key="3">
    <source>
        <dbReference type="Proteomes" id="UP000494120"/>
    </source>
</evidence>
<keyword evidence="3" id="KW-1185">Reference proteome</keyword>
<evidence type="ECO:0000256" key="1">
    <source>
        <dbReference type="SAM" id="Phobius"/>
    </source>
</evidence>
<protein>
    <recommendedName>
        <fullName evidence="4">Potassium ABC transporter ATPase</fullName>
    </recommendedName>
</protein>
<keyword evidence="1" id="KW-1133">Transmembrane helix</keyword>
<keyword evidence="1" id="KW-0472">Membrane</keyword>
<comment type="caution">
    <text evidence="2">The sequence shown here is derived from an EMBL/GenBank/DDBJ whole genome shotgun (WGS) entry which is preliminary data.</text>
</comment>
<sequence>MDLIYIAGVVVFTALCVALVAGFERLHDRVGGGRP</sequence>
<name>A0ABY6Y357_9BURK</name>
<organism evidence="2 3">
    <name type="scientific">Burkholderia aenigmatica</name>
    <dbReference type="NCBI Taxonomy" id="2015348"/>
    <lineage>
        <taxon>Bacteria</taxon>
        <taxon>Pseudomonadati</taxon>
        <taxon>Pseudomonadota</taxon>
        <taxon>Betaproteobacteria</taxon>
        <taxon>Burkholderiales</taxon>
        <taxon>Burkholderiaceae</taxon>
        <taxon>Burkholderia</taxon>
        <taxon>Burkholderia cepacia complex</taxon>
    </lineage>
</organism>
<keyword evidence="1" id="KW-0812">Transmembrane</keyword>
<dbReference type="Proteomes" id="UP000494120">
    <property type="component" value="Unassembled WGS sequence"/>
</dbReference>